<sequence>MLESLIVSPEDIIYNIKLGFELPKVVEAIATRKIVAETASELGIAVSEAEIQQEGDKLRLEKKLVTAKDTWAWLKTHHLTLKEFEELVCAKVLEQKLANHLFADRVEQVFYENKLDYVEVATYEVILDDRDLALELFYALQEGEISFQEIARQYIQDHKLRCAGGYQGLRSRRDFRPEIAAAVFDAKPPEILKPITTSKGIHLIWVEAIVQPQLDEELRQKIINELFSDWLKQQIASMKIATHLDVHSNLQTQEEFLKQA</sequence>
<evidence type="ECO:0000259" key="7">
    <source>
        <dbReference type="PROSITE" id="PS50198"/>
    </source>
</evidence>
<gene>
    <name evidence="9" type="ORF">DA73_0241920</name>
    <name evidence="8" type="ORF">DA73_0400028035</name>
</gene>
<evidence type="ECO:0000313" key="9">
    <source>
        <dbReference type="EMBL" id="KIE07607.1"/>
    </source>
</evidence>
<dbReference type="AlphaFoldDB" id="A0A0C1MZ53"/>
<comment type="caution">
    <text evidence="9">The sequence shown here is derived from an EMBL/GenBank/DDBJ whole genome shotgun (WGS) entry which is preliminary data.</text>
</comment>
<protein>
    <recommendedName>
        <fullName evidence="2">peptidylprolyl isomerase</fullName>
        <ecNumber evidence="2">5.2.1.8</ecNumber>
    </recommendedName>
</protein>
<reference evidence="9" key="1">
    <citation type="journal article" date="2015" name="Genome Announc.">
        <title>Draft Genome Sequence of Tolypothrix boutellei Strain VB521301.</title>
        <authorList>
            <person name="Chandrababunaidu M.M."/>
            <person name="Singh D."/>
            <person name="Sen D."/>
            <person name="Bhan S."/>
            <person name="Das S."/>
            <person name="Gupta A."/>
            <person name="Adhikary S.P."/>
            <person name="Tripathy S."/>
        </authorList>
    </citation>
    <scope>NUCLEOTIDE SEQUENCE</scope>
    <source>
        <strain evidence="9">VB521301</strain>
    </source>
</reference>
<dbReference type="EMBL" id="JHEG02000059">
    <property type="protein sequence ID" value="KIE07607.1"/>
    <property type="molecule type" value="Genomic_DNA"/>
</dbReference>
<feature type="domain" description="PpiC" evidence="7">
    <location>
        <begin position="117"/>
        <end position="208"/>
    </location>
</feature>
<proteinExistence type="predicted"/>
<organism evidence="9">
    <name type="scientific">Tolypothrix bouteillei VB521301</name>
    <dbReference type="NCBI Taxonomy" id="1479485"/>
    <lineage>
        <taxon>Bacteria</taxon>
        <taxon>Bacillati</taxon>
        <taxon>Cyanobacteriota</taxon>
        <taxon>Cyanophyceae</taxon>
        <taxon>Nostocales</taxon>
        <taxon>Tolypothrichaceae</taxon>
        <taxon>Tolypothrix</taxon>
    </lineage>
</organism>
<evidence type="ECO:0000256" key="1">
    <source>
        <dbReference type="ARBA" id="ARBA00000971"/>
    </source>
</evidence>
<evidence type="ECO:0000256" key="3">
    <source>
        <dbReference type="ARBA" id="ARBA00022729"/>
    </source>
</evidence>
<evidence type="ECO:0000313" key="8">
    <source>
        <dbReference type="EMBL" id="KAF3888903.1"/>
    </source>
</evidence>
<dbReference type="PANTHER" id="PTHR47245">
    <property type="entry name" value="PEPTIDYLPROLYL ISOMERASE"/>
    <property type="match status" value="1"/>
</dbReference>
<keyword evidence="10" id="KW-1185">Reference proteome</keyword>
<dbReference type="STRING" id="1479485.DA73_0241920"/>
<dbReference type="Pfam" id="PF00639">
    <property type="entry name" value="Rotamase"/>
    <property type="match status" value="1"/>
</dbReference>
<dbReference type="RefSeq" id="WP_038090406.1">
    <property type="nucleotide sequence ID" value="NZ_JHEG04000001.1"/>
</dbReference>
<accession>A0A0C1MZ53</accession>
<name>A0A0C1MZ53_9CYAN</name>
<comment type="catalytic activity">
    <reaction evidence="1">
        <text>[protein]-peptidylproline (omega=180) = [protein]-peptidylproline (omega=0)</text>
        <dbReference type="Rhea" id="RHEA:16237"/>
        <dbReference type="Rhea" id="RHEA-COMP:10747"/>
        <dbReference type="Rhea" id="RHEA-COMP:10748"/>
        <dbReference type="ChEBI" id="CHEBI:83833"/>
        <dbReference type="ChEBI" id="CHEBI:83834"/>
        <dbReference type="EC" id="5.2.1.8"/>
    </reaction>
</comment>
<dbReference type="GO" id="GO:0003755">
    <property type="term" value="F:peptidyl-prolyl cis-trans isomerase activity"/>
    <property type="evidence" value="ECO:0007669"/>
    <property type="project" value="UniProtKB-KW"/>
</dbReference>
<dbReference type="InterPro" id="IPR050245">
    <property type="entry name" value="PrsA_foldase"/>
</dbReference>
<dbReference type="SUPFAM" id="SSF54534">
    <property type="entry name" value="FKBP-like"/>
    <property type="match status" value="1"/>
</dbReference>
<dbReference type="EC" id="5.2.1.8" evidence="2"/>
<dbReference type="Proteomes" id="UP000029738">
    <property type="component" value="Unassembled WGS sequence"/>
</dbReference>
<keyword evidence="5 6" id="KW-0413">Isomerase</keyword>
<dbReference type="EMBL" id="JHEG04000001">
    <property type="protein sequence ID" value="KAF3888903.1"/>
    <property type="molecule type" value="Genomic_DNA"/>
</dbReference>
<evidence type="ECO:0000256" key="6">
    <source>
        <dbReference type="PROSITE-ProRule" id="PRU00278"/>
    </source>
</evidence>
<evidence type="ECO:0000256" key="5">
    <source>
        <dbReference type="ARBA" id="ARBA00023235"/>
    </source>
</evidence>
<dbReference type="OrthoDB" id="530022at2"/>
<evidence type="ECO:0000256" key="4">
    <source>
        <dbReference type="ARBA" id="ARBA00023110"/>
    </source>
</evidence>
<dbReference type="InterPro" id="IPR046357">
    <property type="entry name" value="PPIase_dom_sf"/>
</dbReference>
<dbReference type="InterPro" id="IPR000297">
    <property type="entry name" value="PPIase_PpiC"/>
</dbReference>
<evidence type="ECO:0000313" key="10">
    <source>
        <dbReference type="Proteomes" id="UP000029738"/>
    </source>
</evidence>
<reference evidence="8" key="2">
    <citation type="submission" date="2019-11" db="EMBL/GenBank/DDBJ databases">
        <title>Improved Assembly of Tolypothrix boutellei genome.</title>
        <authorList>
            <person name="Sarangi A.N."/>
            <person name="Mukherjee M."/>
            <person name="Ghosh S."/>
            <person name="Singh D."/>
            <person name="Das A."/>
            <person name="Kant S."/>
            <person name="Prusty A."/>
            <person name="Tripathy S."/>
        </authorList>
    </citation>
    <scope>NUCLEOTIDE SEQUENCE</scope>
    <source>
        <strain evidence="8">VB521301</strain>
    </source>
</reference>
<keyword evidence="3" id="KW-0732">Signal</keyword>
<keyword evidence="4 6" id="KW-0697">Rotamase</keyword>
<dbReference type="Gene3D" id="3.10.50.40">
    <property type="match status" value="1"/>
</dbReference>
<dbReference type="PROSITE" id="PS50198">
    <property type="entry name" value="PPIC_PPIASE_2"/>
    <property type="match status" value="1"/>
</dbReference>
<dbReference type="PANTHER" id="PTHR47245:SF1">
    <property type="entry name" value="FOLDASE PROTEIN PRSA"/>
    <property type="match status" value="1"/>
</dbReference>
<evidence type="ECO:0000256" key="2">
    <source>
        <dbReference type="ARBA" id="ARBA00013194"/>
    </source>
</evidence>